<evidence type="ECO:0000313" key="3">
    <source>
        <dbReference type="Proteomes" id="UP000008021"/>
    </source>
</evidence>
<accession>A0A0E0C0E0</accession>
<organism evidence="2">
    <name type="scientific">Oryza meridionalis</name>
    <dbReference type="NCBI Taxonomy" id="40149"/>
    <lineage>
        <taxon>Eukaryota</taxon>
        <taxon>Viridiplantae</taxon>
        <taxon>Streptophyta</taxon>
        <taxon>Embryophyta</taxon>
        <taxon>Tracheophyta</taxon>
        <taxon>Spermatophyta</taxon>
        <taxon>Magnoliopsida</taxon>
        <taxon>Liliopsida</taxon>
        <taxon>Poales</taxon>
        <taxon>Poaceae</taxon>
        <taxon>BOP clade</taxon>
        <taxon>Oryzoideae</taxon>
        <taxon>Oryzeae</taxon>
        <taxon>Oryzinae</taxon>
        <taxon>Oryza</taxon>
    </lineage>
</organism>
<feature type="region of interest" description="Disordered" evidence="1">
    <location>
        <begin position="53"/>
        <end position="118"/>
    </location>
</feature>
<dbReference type="AlphaFoldDB" id="A0A0E0C0E0"/>
<dbReference type="Proteomes" id="UP000008021">
    <property type="component" value="Chromosome 1"/>
</dbReference>
<feature type="compositionally biased region" description="Basic and acidic residues" evidence="1">
    <location>
        <begin position="92"/>
        <end position="118"/>
    </location>
</feature>
<evidence type="ECO:0000313" key="2">
    <source>
        <dbReference type="EnsemblPlants" id="OMERI01G10440.1"/>
    </source>
</evidence>
<evidence type="ECO:0000256" key="1">
    <source>
        <dbReference type="SAM" id="MobiDB-lite"/>
    </source>
</evidence>
<proteinExistence type="predicted"/>
<protein>
    <submittedName>
        <fullName evidence="2">Uncharacterized protein</fullName>
    </submittedName>
</protein>
<feature type="compositionally biased region" description="Basic and acidic residues" evidence="1">
    <location>
        <begin position="149"/>
        <end position="170"/>
    </location>
</feature>
<keyword evidence="3" id="KW-1185">Reference proteome</keyword>
<dbReference type="HOGENOM" id="CLU_1380044_0_0_1"/>
<reference evidence="2" key="1">
    <citation type="submission" date="2015-04" db="UniProtKB">
        <authorList>
            <consortium name="EnsemblPlants"/>
        </authorList>
    </citation>
    <scope>IDENTIFICATION</scope>
</reference>
<dbReference type="Gramene" id="OMERI01G10440.1">
    <property type="protein sequence ID" value="OMERI01G10440.1"/>
    <property type="gene ID" value="OMERI01G10440"/>
</dbReference>
<dbReference type="EnsemblPlants" id="OMERI01G10440.1">
    <property type="protein sequence ID" value="OMERI01G10440.1"/>
    <property type="gene ID" value="OMERI01G10440"/>
</dbReference>
<reference evidence="2" key="2">
    <citation type="submission" date="2018-05" db="EMBL/GenBank/DDBJ databases">
        <title>OmerRS3 (Oryza meridionalis Reference Sequence Version 3).</title>
        <authorList>
            <person name="Zhang J."/>
            <person name="Kudrna D."/>
            <person name="Lee S."/>
            <person name="Talag J."/>
            <person name="Welchert J."/>
            <person name="Wing R.A."/>
        </authorList>
    </citation>
    <scope>NUCLEOTIDE SEQUENCE [LARGE SCALE GENOMIC DNA]</scope>
    <source>
        <strain evidence="2">cv. OR44</strain>
    </source>
</reference>
<sequence>MAFRRNIYLLRRWPRWRTAAPPEPLWRCRLPCGLPLPPVRPYLAASRVASRGRTAALAPPPQLPLAGSQQPHGTKRRPVEPASRSRTGTPEYWREAGAKKGESRRPRDGGGCEVRGGREIGEAEGRQRECDAAEAALAALRRRRSAAACEKERGLGRGGERDGEREEGVTRKSSRWIKMLPLGGRDVNCILLSVGTLT</sequence>
<name>A0A0E0C0E0_9ORYZ</name>
<feature type="region of interest" description="Disordered" evidence="1">
    <location>
        <begin position="149"/>
        <end position="171"/>
    </location>
</feature>